<dbReference type="PANTHER" id="PTHR30349:SF41">
    <property type="entry name" value="INTEGRASE_RECOMBINASE PROTEIN MJ0367-RELATED"/>
    <property type="match status" value="1"/>
</dbReference>
<dbReference type="InterPro" id="IPR013762">
    <property type="entry name" value="Integrase-like_cat_sf"/>
</dbReference>
<name>A0A2W4E6S5_9HYPH</name>
<dbReference type="InterPro" id="IPR011010">
    <property type="entry name" value="DNA_brk_join_enz"/>
</dbReference>
<keyword evidence="8" id="KW-1185">Reference proteome</keyword>
<dbReference type="Proteomes" id="UP000248925">
    <property type="component" value="Unassembled WGS sequence"/>
</dbReference>
<evidence type="ECO:0000256" key="3">
    <source>
        <dbReference type="ARBA" id="ARBA00023125"/>
    </source>
</evidence>
<reference evidence="7 8" key="1">
    <citation type="journal article" date="2018" name="Sci. Rep.">
        <title>Rhizobium tumorigenes sp. nov., a novel plant tumorigenic bacterium isolated from cane gall tumors on thornless blackberry.</title>
        <authorList>
            <person name="Kuzmanovi N."/>
            <person name="Smalla K."/>
            <person name="Gronow S."/>
            <person name="PuBawska J."/>
        </authorList>
    </citation>
    <scope>NUCLEOTIDE SEQUENCE [LARGE SCALE GENOMIC DNA]</scope>
    <source>
        <strain evidence="7 8">CCBAU 85046</strain>
    </source>
</reference>
<dbReference type="RefSeq" id="WP_111164219.1">
    <property type="nucleotide sequence ID" value="NZ_PCDP01000082.1"/>
</dbReference>
<evidence type="ECO:0000256" key="2">
    <source>
        <dbReference type="ARBA" id="ARBA00022908"/>
    </source>
</evidence>
<gene>
    <name evidence="7" type="ORF">CPY51_31000</name>
</gene>
<dbReference type="InterPro" id="IPR050090">
    <property type="entry name" value="Tyrosine_recombinase_XerCD"/>
</dbReference>
<dbReference type="InterPro" id="IPR002104">
    <property type="entry name" value="Integrase_catalytic"/>
</dbReference>
<dbReference type="OrthoDB" id="9784724at2"/>
<comment type="similarity">
    <text evidence="1">Belongs to the 'phage' integrase family.</text>
</comment>
<feature type="region of interest" description="Disordered" evidence="5">
    <location>
        <begin position="192"/>
        <end position="211"/>
    </location>
</feature>
<organism evidence="7 8">
    <name type="scientific">Rhizobium tubonense</name>
    <dbReference type="NCBI Taxonomy" id="484088"/>
    <lineage>
        <taxon>Bacteria</taxon>
        <taxon>Pseudomonadati</taxon>
        <taxon>Pseudomonadota</taxon>
        <taxon>Alphaproteobacteria</taxon>
        <taxon>Hyphomicrobiales</taxon>
        <taxon>Rhizobiaceae</taxon>
        <taxon>Rhizobium/Agrobacterium group</taxon>
        <taxon>Rhizobium</taxon>
    </lineage>
</organism>
<evidence type="ECO:0000256" key="1">
    <source>
        <dbReference type="ARBA" id="ARBA00008857"/>
    </source>
</evidence>
<dbReference type="EMBL" id="PCDP01000082">
    <property type="protein sequence ID" value="PZM07560.1"/>
    <property type="molecule type" value="Genomic_DNA"/>
</dbReference>
<keyword evidence="3" id="KW-0238">DNA-binding</keyword>
<feature type="domain" description="Tyr recombinase" evidence="6">
    <location>
        <begin position="352"/>
        <end position="574"/>
    </location>
</feature>
<evidence type="ECO:0000259" key="6">
    <source>
        <dbReference type="PROSITE" id="PS51898"/>
    </source>
</evidence>
<dbReference type="GO" id="GO:0015074">
    <property type="term" value="P:DNA integration"/>
    <property type="evidence" value="ECO:0007669"/>
    <property type="project" value="UniProtKB-KW"/>
</dbReference>
<dbReference type="Gene3D" id="1.10.443.10">
    <property type="entry name" value="Intergrase catalytic core"/>
    <property type="match status" value="1"/>
</dbReference>
<accession>A0A2W4E6S5</accession>
<dbReference type="GO" id="GO:0003677">
    <property type="term" value="F:DNA binding"/>
    <property type="evidence" value="ECO:0007669"/>
    <property type="project" value="UniProtKB-KW"/>
</dbReference>
<evidence type="ECO:0000256" key="4">
    <source>
        <dbReference type="ARBA" id="ARBA00023172"/>
    </source>
</evidence>
<dbReference type="CDD" id="cd01184">
    <property type="entry name" value="INT_C_like_1"/>
    <property type="match status" value="1"/>
</dbReference>
<evidence type="ECO:0000256" key="5">
    <source>
        <dbReference type="SAM" id="MobiDB-lite"/>
    </source>
</evidence>
<comment type="caution">
    <text evidence="7">The sequence shown here is derived from an EMBL/GenBank/DDBJ whole genome shotgun (WGS) entry which is preliminary data.</text>
</comment>
<dbReference type="GO" id="GO:0006310">
    <property type="term" value="P:DNA recombination"/>
    <property type="evidence" value="ECO:0007669"/>
    <property type="project" value="UniProtKB-KW"/>
</dbReference>
<dbReference type="AlphaFoldDB" id="A0A2W4E6S5"/>
<proteinExistence type="inferred from homology"/>
<evidence type="ECO:0000313" key="8">
    <source>
        <dbReference type="Proteomes" id="UP000248925"/>
    </source>
</evidence>
<evidence type="ECO:0000313" key="7">
    <source>
        <dbReference type="EMBL" id="PZM07560.1"/>
    </source>
</evidence>
<keyword evidence="4" id="KW-0233">DNA recombination</keyword>
<sequence>MAIASYLMRREGRYSLQIRYSRPLAAIIGKPLYRASLMTADYNVAKIRLVKCLQWFLPMNSVRENTQLYNEIARRIDEYLQDSMPLDPDRLLARQKFDEWKDASLLALSVDGYWNQYLFDDELQTKVALFQQQNVEADKYVRKGEAVRAYERGRIDMRDALAFDAISIESPRVRVESEGLISALEKSRTPRERDDLLAAPGRPVAPQENPQVAERLRISEALKLYIVDSRALKKSEDGLSTVALIIRFLIDEFNDPYLADLGGDDFERLNTMMPEIPNRNHIPREAAKSLSLRYRYAQEHGWDSLVRLTGETLQKGYHSALSKFFRWAIDKGLFKGEKPIFNHVSGENLVSLPRDSFSRDEVIEIISMPLFTGCNGPTRIWKPGRFFIQNHLYWAYIILLLTGLRTGELGQLRIADFVERDDIWYLDLRGFDPTKGRVAIKDVVNFKTEGSARIMPLHPLILDLGFLDRLAELEATGCEFAFPEWEPYFKPGGAIRWGQPMTKSWAYMKGKTSIVRKDVTLYSTRHFFADLVDNTDLTHRARKRLMGHSNKSDMATRYGSKTRLTTRDLKELVSVENPTIDQMSEILMDAKERANRGDLETLRPWVNRASWSDYYRKKMG</sequence>
<dbReference type="PANTHER" id="PTHR30349">
    <property type="entry name" value="PHAGE INTEGRASE-RELATED"/>
    <property type="match status" value="1"/>
</dbReference>
<dbReference type="PROSITE" id="PS51898">
    <property type="entry name" value="TYR_RECOMBINASE"/>
    <property type="match status" value="1"/>
</dbReference>
<keyword evidence="2" id="KW-0229">DNA integration</keyword>
<dbReference type="SUPFAM" id="SSF56349">
    <property type="entry name" value="DNA breaking-rejoining enzymes"/>
    <property type="match status" value="1"/>
</dbReference>
<protein>
    <recommendedName>
        <fullName evidence="6">Tyr recombinase domain-containing protein</fullName>
    </recommendedName>
</protein>